<dbReference type="AlphaFoldDB" id="A0AAF0X7B6"/>
<dbReference type="PROSITE" id="PS51805">
    <property type="entry name" value="EPHD"/>
    <property type="match status" value="1"/>
</dbReference>
<keyword evidence="3" id="KW-0677">Repeat</keyword>
<accession>A0AAF0X7B6</accession>
<keyword evidence="2" id="KW-0479">Metal-binding</keyword>
<feature type="domain" description="RING-type" evidence="10">
    <location>
        <begin position="26"/>
        <end position="64"/>
    </location>
</feature>
<dbReference type="GO" id="GO:0045944">
    <property type="term" value="P:positive regulation of transcription by RNA polymerase II"/>
    <property type="evidence" value="ECO:0007669"/>
    <property type="project" value="TreeGrafter"/>
</dbReference>
<dbReference type="Gene3D" id="3.30.40.10">
    <property type="entry name" value="Zinc/RING finger domain, C3HC4 (zinc finger)"/>
    <property type="match status" value="2"/>
</dbReference>
<protein>
    <recommendedName>
        <fullName evidence="15">RING-type E3 ubiquitin transferase BRCA1</fullName>
    </recommendedName>
</protein>
<dbReference type="InterPro" id="IPR027370">
    <property type="entry name" value="Znf-RING_euk"/>
</dbReference>
<keyword evidence="8" id="KW-0539">Nucleus</keyword>
<gene>
    <name evidence="13" type="ORF">DCAR_0521182</name>
</gene>
<dbReference type="SMART" id="SM00184">
    <property type="entry name" value="RING"/>
    <property type="match status" value="1"/>
</dbReference>
<dbReference type="SUPFAM" id="SSF57850">
    <property type="entry name" value="RING/U-box"/>
    <property type="match status" value="1"/>
</dbReference>
<dbReference type="InterPro" id="IPR036420">
    <property type="entry name" value="BRCT_dom_sf"/>
</dbReference>
<dbReference type="FunFam" id="3.40.50.10190:FF:000006">
    <property type="entry name" value="Breast cancer type 1 susceptibility protein homolog"/>
    <property type="match status" value="1"/>
</dbReference>
<evidence type="ECO:0000256" key="9">
    <source>
        <dbReference type="PROSITE-ProRule" id="PRU00175"/>
    </source>
</evidence>
<dbReference type="GO" id="GO:0005634">
    <property type="term" value="C:nucleus"/>
    <property type="evidence" value="ECO:0007669"/>
    <property type="project" value="UniProtKB-SubCell"/>
</dbReference>
<keyword evidence="7" id="KW-0234">DNA repair</keyword>
<evidence type="ECO:0000256" key="4">
    <source>
        <dbReference type="ARBA" id="ARBA00022763"/>
    </source>
</evidence>
<dbReference type="Pfam" id="PF13771">
    <property type="entry name" value="zf-HC5HC2H"/>
    <property type="match status" value="1"/>
</dbReference>
<dbReference type="Proteomes" id="UP000077755">
    <property type="component" value="Chromosome 5"/>
</dbReference>
<keyword evidence="5 9" id="KW-0863">Zinc-finger</keyword>
<keyword evidence="14" id="KW-1185">Reference proteome</keyword>
<dbReference type="InterPro" id="IPR001841">
    <property type="entry name" value="Znf_RING"/>
</dbReference>
<proteinExistence type="predicted"/>
<dbReference type="PROSITE" id="PS50089">
    <property type="entry name" value="ZF_RING_2"/>
    <property type="match status" value="1"/>
</dbReference>
<dbReference type="GO" id="GO:0004842">
    <property type="term" value="F:ubiquitin-protein transferase activity"/>
    <property type="evidence" value="ECO:0007669"/>
    <property type="project" value="TreeGrafter"/>
</dbReference>
<sequence>MSENNDERVLNPWLLHLHKLSLALKCPICMELLDEPVLLPCDHLLCNSCICKQSKKGSKCPACQTNYVGRDTRSAFFMENVIAVFKSLCSTSLADTCHPLASDVAKLSEKSPASAITNQEILEESVETFAEENSINGKSMSSLKGSKTHAQICLKGDTSGRKEDRSLQSQPPGHLKNGNLIKIAVKTVKMNQKRLSVGRTRSLREIYKDAKRQKILKSPEAYNDECGYCHTFEVEKGQILRHENRELVPGDASSSRINNVQNACIIRILLGYLGVSYEDNKVLNLDIELARAAKQRCIGCEEKGAALGCYVKACCKTYHLPCANYTDNFLMYFKSHKSTKFPRETLEYENRVSKETNPLVTLIPKQPDFWSTSCDGVKTWVFCGSALSSTNLCYLVKFARCCGATVTRFWRPDVTHVITATDANSSCTRTLKVLMAILYGQWIISMDWIKSCAKANKPMNEEPYEVTLDNHGARDGPKTGRHLTLDNGPKLFGSLIFYFSGDFDSGLMNDLKTLVLAAAGTIIENKEHLVSQTCVAEGTSKILIVYNADHTYHCTTGDEDSPVVEILETAENLALRIGSRIIQHTWILESIAACKLQPLPCYW</sequence>
<dbReference type="GO" id="GO:0008270">
    <property type="term" value="F:zinc ion binding"/>
    <property type="evidence" value="ECO:0007669"/>
    <property type="project" value="UniProtKB-KW"/>
</dbReference>
<keyword evidence="6" id="KW-0862">Zinc</keyword>
<evidence type="ECO:0000256" key="6">
    <source>
        <dbReference type="ARBA" id="ARBA00022833"/>
    </source>
</evidence>
<dbReference type="InterPro" id="IPR013083">
    <property type="entry name" value="Znf_RING/FYVE/PHD"/>
</dbReference>
<evidence type="ECO:0000256" key="5">
    <source>
        <dbReference type="ARBA" id="ARBA00022771"/>
    </source>
</evidence>
<dbReference type="SUPFAM" id="SSF52113">
    <property type="entry name" value="BRCT domain"/>
    <property type="match status" value="2"/>
</dbReference>
<dbReference type="EMBL" id="CP093347">
    <property type="protein sequence ID" value="WOH01797.1"/>
    <property type="molecule type" value="Genomic_DNA"/>
</dbReference>
<dbReference type="GO" id="GO:0000724">
    <property type="term" value="P:double-strand break repair via homologous recombination"/>
    <property type="evidence" value="ECO:0007669"/>
    <property type="project" value="TreeGrafter"/>
</dbReference>
<dbReference type="Pfam" id="PF00533">
    <property type="entry name" value="BRCT"/>
    <property type="match status" value="1"/>
</dbReference>
<evidence type="ECO:0000256" key="8">
    <source>
        <dbReference type="ARBA" id="ARBA00023242"/>
    </source>
</evidence>
<dbReference type="PROSITE" id="PS50172">
    <property type="entry name" value="BRCT"/>
    <property type="match status" value="2"/>
</dbReference>
<organism evidence="13 14">
    <name type="scientific">Daucus carota subsp. sativus</name>
    <name type="common">Carrot</name>
    <dbReference type="NCBI Taxonomy" id="79200"/>
    <lineage>
        <taxon>Eukaryota</taxon>
        <taxon>Viridiplantae</taxon>
        <taxon>Streptophyta</taxon>
        <taxon>Embryophyta</taxon>
        <taxon>Tracheophyta</taxon>
        <taxon>Spermatophyta</taxon>
        <taxon>Magnoliopsida</taxon>
        <taxon>eudicotyledons</taxon>
        <taxon>Gunneridae</taxon>
        <taxon>Pentapetalae</taxon>
        <taxon>asterids</taxon>
        <taxon>campanulids</taxon>
        <taxon>Apiales</taxon>
        <taxon>Apiaceae</taxon>
        <taxon>Apioideae</taxon>
        <taxon>Scandiceae</taxon>
        <taxon>Daucinae</taxon>
        <taxon>Daucus</taxon>
        <taxon>Daucus sect. Daucus</taxon>
    </lineage>
</organism>
<reference evidence="13" key="2">
    <citation type="submission" date="2022-03" db="EMBL/GenBank/DDBJ databases">
        <title>Draft title - Genomic analysis of global carrot germplasm unveils the trajectory of domestication and the origin of high carotenoid orange carrot.</title>
        <authorList>
            <person name="Iorizzo M."/>
            <person name="Ellison S."/>
            <person name="Senalik D."/>
            <person name="Macko-Podgorni A."/>
            <person name="Grzebelus D."/>
            <person name="Bostan H."/>
            <person name="Rolling W."/>
            <person name="Curaba J."/>
            <person name="Simon P."/>
        </authorList>
    </citation>
    <scope>NUCLEOTIDE SEQUENCE</scope>
    <source>
        <tissue evidence="13">Leaf</tissue>
    </source>
</reference>
<evidence type="ECO:0000256" key="2">
    <source>
        <dbReference type="ARBA" id="ARBA00022723"/>
    </source>
</evidence>
<dbReference type="CDD" id="cd17734">
    <property type="entry name" value="BRCT_Bard1_rpt1"/>
    <property type="match status" value="1"/>
</dbReference>
<dbReference type="InterPro" id="IPR034732">
    <property type="entry name" value="EPHD"/>
</dbReference>
<dbReference type="Gene3D" id="3.40.50.10190">
    <property type="entry name" value="BRCT domain"/>
    <property type="match status" value="2"/>
</dbReference>
<dbReference type="InterPro" id="IPR017907">
    <property type="entry name" value="Znf_RING_CS"/>
</dbReference>
<dbReference type="PROSITE" id="PS00518">
    <property type="entry name" value="ZF_RING_1"/>
    <property type="match status" value="1"/>
</dbReference>
<evidence type="ECO:0000313" key="13">
    <source>
        <dbReference type="EMBL" id="WOH01797.1"/>
    </source>
</evidence>
<dbReference type="InterPro" id="IPR031099">
    <property type="entry name" value="BRCA1-associated"/>
</dbReference>
<dbReference type="InterPro" id="IPR001357">
    <property type="entry name" value="BRCT_dom"/>
</dbReference>
<reference evidence="13" key="1">
    <citation type="journal article" date="2016" name="Nat. Genet.">
        <title>A high-quality carrot genome assembly provides new insights into carotenoid accumulation and asterid genome evolution.</title>
        <authorList>
            <person name="Iorizzo M."/>
            <person name="Ellison S."/>
            <person name="Senalik D."/>
            <person name="Zeng P."/>
            <person name="Satapoomin P."/>
            <person name="Huang J."/>
            <person name="Bowman M."/>
            <person name="Iovene M."/>
            <person name="Sanseverino W."/>
            <person name="Cavagnaro P."/>
            <person name="Yildiz M."/>
            <person name="Macko-Podgorni A."/>
            <person name="Moranska E."/>
            <person name="Grzebelus E."/>
            <person name="Grzebelus D."/>
            <person name="Ashrafi H."/>
            <person name="Zheng Z."/>
            <person name="Cheng S."/>
            <person name="Spooner D."/>
            <person name="Van Deynze A."/>
            <person name="Simon P."/>
        </authorList>
    </citation>
    <scope>NUCLEOTIDE SEQUENCE</scope>
    <source>
        <tissue evidence="13">Leaf</tissue>
    </source>
</reference>
<dbReference type="PANTHER" id="PTHR13763">
    <property type="entry name" value="BREAST CANCER TYPE 1 SUSCEPTIBILITY PROTEIN BRCA1"/>
    <property type="match status" value="1"/>
</dbReference>
<evidence type="ECO:0000256" key="7">
    <source>
        <dbReference type="ARBA" id="ARBA00023204"/>
    </source>
</evidence>
<evidence type="ECO:0008006" key="15">
    <source>
        <dbReference type="Google" id="ProtNLM"/>
    </source>
</evidence>
<keyword evidence="4" id="KW-0227">DNA damage</keyword>
<name>A0AAF0X7B6_DAUCS</name>
<feature type="domain" description="BRCT" evidence="11">
    <location>
        <begin position="487"/>
        <end position="603"/>
    </location>
</feature>
<evidence type="ECO:0000259" key="11">
    <source>
        <dbReference type="PROSITE" id="PS50172"/>
    </source>
</evidence>
<feature type="domain" description="BRCT" evidence="11">
    <location>
        <begin position="395"/>
        <end position="466"/>
    </location>
</feature>
<dbReference type="Pfam" id="PF13445">
    <property type="entry name" value="zf-RING_UBOX"/>
    <property type="match status" value="1"/>
</dbReference>
<evidence type="ECO:0000259" key="12">
    <source>
        <dbReference type="PROSITE" id="PS51805"/>
    </source>
</evidence>
<dbReference type="PANTHER" id="PTHR13763:SF9">
    <property type="entry name" value="BRCA1-ASSOCIATED RING DOMAIN PROTEIN 1"/>
    <property type="match status" value="1"/>
</dbReference>
<evidence type="ECO:0000256" key="1">
    <source>
        <dbReference type="ARBA" id="ARBA00004123"/>
    </source>
</evidence>
<evidence type="ECO:0000313" key="14">
    <source>
        <dbReference type="Proteomes" id="UP000077755"/>
    </source>
</evidence>
<dbReference type="SMART" id="SM00292">
    <property type="entry name" value="BRCT"/>
    <property type="match status" value="2"/>
</dbReference>
<evidence type="ECO:0000256" key="3">
    <source>
        <dbReference type="ARBA" id="ARBA00022737"/>
    </source>
</evidence>
<comment type="subcellular location">
    <subcellularLocation>
        <location evidence="1">Nucleus</location>
    </subcellularLocation>
</comment>
<evidence type="ECO:0000259" key="10">
    <source>
        <dbReference type="PROSITE" id="PS50089"/>
    </source>
</evidence>
<feature type="domain" description="PHD-type" evidence="12">
    <location>
        <begin position="223"/>
        <end position="345"/>
    </location>
</feature>